<dbReference type="PANTHER" id="PTHR14089">
    <property type="entry name" value="PRE-MRNA-SPLICING FACTOR RBM22"/>
    <property type="match status" value="1"/>
</dbReference>
<comment type="similarity">
    <text evidence="2">Belongs to the RRM CWC2 family.</text>
</comment>
<evidence type="ECO:0000256" key="15">
    <source>
        <dbReference type="PROSITE-ProRule" id="PRU00176"/>
    </source>
</evidence>
<feature type="region of interest" description="Disordered" evidence="17">
    <location>
        <begin position="1"/>
        <end position="21"/>
    </location>
</feature>
<reference evidence="20" key="1">
    <citation type="submission" date="2020-06" db="EMBL/GenBank/DDBJ databases">
        <authorList>
            <person name="Onetto C."/>
        </authorList>
    </citation>
    <scope>NUCLEOTIDE SEQUENCE</scope>
</reference>
<dbReference type="InterPro" id="IPR039171">
    <property type="entry name" value="Cwc2/Slt11"/>
</dbReference>
<feature type="zinc finger region" description="C3H1-type" evidence="16">
    <location>
        <begin position="118"/>
        <end position="145"/>
    </location>
</feature>
<keyword evidence="8 16" id="KW-0862">Zinc</keyword>
<evidence type="ECO:0000259" key="18">
    <source>
        <dbReference type="PROSITE" id="PS50102"/>
    </source>
</evidence>
<dbReference type="CDD" id="cd12360">
    <property type="entry name" value="RRM_cwf2"/>
    <property type="match status" value="1"/>
</dbReference>
<evidence type="ECO:0000256" key="6">
    <source>
        <dbReference type="ARBA" id="ARBA00022728"/>
    </source>
</evidence>
<dbReference type="SUPFAM" id="SSF54928">
    <property type="entry name" value="RNA-binding domain, RBD"/>
    <property type="match status" value="1"/>
</dbReference>
<dbReference type="PANTHER" id="PTHR14089:SF2">
    <property type="entry name" value="PRE-MRNA-SPLICING FACTOR CWC2"/>
    <property type="match status" value="1"/>
</dbReference>
<dbReference type="InterPro" id="IPR036855">
    <property type="entry name" value="Znf_CCCH_sf"/>
</dbReference>
<evidence type="ECO:0000256" key="7">
    <source>
        <dbReference type="ARBA" id="ARBA00022771"/>
    </source>
</evidence>
<feature type="region of interest" description="Disordered" evidence="17">
    <location>
        <begin position="36"/>
        <end position="69"/>
    </location>
</feature>
<dbReference type="GO" id="GO:0006397">
    <property type="term" value="P:mRNA processing"/>
    <property type="evidence" value="ECO:0007669"/>
    <property type="project" value="UniProtKB-KW"/>
</dbReference>
<dbReference type="InterPro" id="IPR035979">
    <property type="entry name" value="RBD_domain_sf"/>
</dbReference>
<evidence type="ECO:0000256" key="9">
    <source>
        <dbReference type="ARBA" id="ARBA00022884"/>
    </source>
</evidence>
<dbReference type="EMBL" id="CAIJEO010000010">
    <property type="protein sequence ID" value="CAD0099192.1"/>
    <property type="molecule type" value="Genomic_DNA"/>
</dbReference>
<dbReference type="PROSITE" id="PS50103">
    <property type="entry name" value="ZF_C3H1"/>
    <property type="match status" value="1"/>
</dbReference>
<keyword evidence="12" id="KW-0131">Cell cycle</keyword>
<keyword evidence="4" id="KW-0507">mRNA processing</keyword>
<dbReference type="GO" id="GO:0036002">
    <property type="term" value="F:pre-mRNA binding"/>
    <property type="evidence" value="ECO:0007669"/>
    <property type="project" value="TreeGrafter"/>
</dbReference>
<evidence type="ECO:0000256" key="1">
    <source>
        <dbReference type="ARBA" id="ARBA00004123"/>
    </source>
</evidence>
<evidence type="ECO:0000256" key="12">
    <source>
        <dbReference type="ARBA" id="ARBA00023306"/>
    </source>
</evidence>
<comment type="caution">
    <text evidence="20">The sequence shown here is derived from an EMBL/GenBank/DDBJ whole genome shotgun (WGS) entry which is preliminary data.</text>
</comment>
<keyword evidence="6" id="KW-0747">Spliceosome</keyword>
<accession>A0A9N8PK57</accession>
<dbReference type="GO" id="GO:0008380">
    <property type="term" value="P:RNA splicing"/>
    <property type="evidence" value="ECO:0007669"/>
    <property type="project" value="UniProtKB-KW"/>
</dbReference>
<comment type="function">
    <text evidence="13">Involved in the first step of pre-mRNA splicing. Required for cell growth and cell cycle control. Plays a role in the levels of the U1, U4, U5 and U6 snRNAs and the maintenance of the U4/U6 snRNA complex. May provide the link between the 'nineteen complex' NTC spliceosome protein complex and the spliceosome through the U6 snRNA. Associates predominantly with U6 snRNAs in assembled active spliceosomes. Binds directly to the internal stem-loop (ISL) domain of the U6 snRNA and to the pre-mRNA intron near the 5' splice site during the activation and catalytic phases of the spliceosome cycle.</text>
</comment>
<keyword evidence="7 16" id="KW-0863">Zinc-finger</keyword>
<evidence type="ECO:0000259" key="19">
    <source>
        <dbReference type="PROSITE" id="PS50103"/>
    </source>
</evidence>
<comment type="subcellular location">
    <subcellularLocation>
        <location evidence="1">Nucleus</location>
    </subcellularLocation>
</comment>
<keyword evidence="10" id="KW-0508">mRNA splicing</keyword>
<evidence type="ECO:0000256" key="10">
    <source>
        <dbReference type="ARBA" id="ARBA00023187"/>
    </source>
</evidence>
<dbReference type="InterPro" id="IPR000571">
    <property type="entry name" value="Znf_CCCH"/>
</dbReference>
<dbReference type="PROSITE" id="PS50102">
    <property type="entry name" value="RRM"/>
    <property type="match status" value="1"/>
</dbReference>
<evidence type="ECO:0000313" key="21">
    <source>
        <dbReference type="Proteomes" id="UP000714618"/>
    </source>
</evidence>
<proteinExistence type="inferred from homology"/>
<dbReference type="InterPro" id="IPR012677">
    <property type="entry name" value="Nucleotide-bd_a/b_plait_sf"/>
</dbReference>
<evidence type="ECO:0000256" key="8">
    <source>
        <dbReference type="ARBA" id="ARBA00022833"/>
    </source>
</evidence>
<dbReference type="Gene3D" id="3.30.70.330">
    <property type="match status" value="1"/>
</dbReference>
<dbReference type="Proteomes" id="UP000714618">
    <property type="component" value="Unassembled WGS sequence"/>
</dbReference>
<keyword evidence="21" id="KW-1185">Reference proteome</keyword>
<dbReference type="Pfam" id="PF16131">
    <property type="entry name" value="Torus"/>
    <property type="match status" value="1"/>
</dbReference>
<evidence type="ECO:0000256" key="13">
    <source>
        <dbReference type="ARBA" id="ARBA00025224"/>
    </source>
</evidence>
<protein>
    <recommendedName>
        <fullName evidence="3">Pre-mRNA-splicing factor CWC2</fullName>
    </recommendedName>
    <alternativeName>
        <fullName evidence="14">Pre-mRNA-splicing factor cwc2</fullName>
    </alternativeName>
</protein>
<dbReference type="Pfam" id="PF00076">
    <property type="entry name" value="RRM_1"/>
    <property type="match status" value="1"/>
</dbReference>
<keyword evidence="11" id="KW-0539">Nucleus</keyword>
<keyword evidence="9 15" id="KW-0694">RNA-binding</keyword>
<dbReference type="GO" id="GO:0071006">
    <property type="term" value="C:U2-type catalytic step 1 spliceosome"/>
    <property type="evidence" value="ECO:0007669"/>
    <property type="project" value="TreeGrafter"/>
</dbReference>
<evidence type="ECO:0000256" key="17">
    <source>
        <dbReference type="SAM" id="MobiDB-lite"/>
    </source>
</evidence>
<dbReference type="GO" id="GO:0017070">
    <property type="term" value="F:U6 snRNA binding"/>
    <property type="evidence" value="ECO:0007669"/>
    <property type="project" value="TreeGrafter"/>
</dbReference>
<dbReference type="GO" id="GO:0000974">
    <property type="term" value="C:Prp19 complex"/>
    <property type="evidence" value="ECO:0007669"/>
    <property type="project" value="TreeGrafter"/>
</dbReference>
<feature type="region of interest" description="Disordered" evidence="17">
    <location>
        <begin position="390"/>
        <end position="416"/>
    </location>
</feature>
<dbReference type="GO" id="GO:0071007">
    <property type="term" value="C:U2-type catalytic step 2 spliceosome"/>
    <property type="evidence" value="ECO:0007669"/>
    <property type="project" value="TreeGrafter"/>
</dbReference>
<evidence type="ECO:0000256" key="4">
    <source>
        <dbReference type="ARBA" id="ARBA00022664"/>
    </source>
</evidence>
<feature type="domain" description="C3H1-type" evidence="19">
    <location>
        <begin position="118"/>
        <end position="145"/>
    </location>
</feature>
<evidence type="ECO:0000256" key="11">
    <source>
        <dbReference type="ARBA" id="ARBA00023242"/>
    </source>
</evidence>
<dbReference type="AlphaFoldDB" id="A0A9N8PK57"/>
<dbReference type="FunFam" id="3.30.70.330:FF:000249">
    <property type="entry name" value="Pre-mRNA-splicing factor CWC2, variant"/>
    <property type="match status" value="1"/>
</dbReference>
<dbReference type="GO" id="GO:0008270">
    <property type="term" value="F:zinc ion binding"/>
    <property type="evidence" value="ECO:0007669"/>
    <property type="project" value="UniProtKB-KW"/>
</dbReference>
<feature type="domain" description="RRM" evidence="18">
    <location>
        <begin position="189"/>
        <end position="263"/>
    </location>
</feature>
<name>A0A9N8PK57_9PEZI</name>
<dbReference type="InterPro" id="IPR032297">
    <property type="entry name" value="Torus"/>
</dbReference>
<gene>
    <name evidence="20" type="ORF">AWRI4233_LOCUS8016</name>
</gene>
<dbReference type="SUPFAM" id="SSF90229">
    <property type="entry name" value="CCCH zinc finger"/>
    <property type="match status" value="1"/>
</dbReference>
<evidence type="ECO:0000256" key="5">
    <source>
        <dbReference type="ARBA" id="ARBA00022723"/>
    </source>
</evidence>
<organism evidence="20 21">
    <name type="scientific">Aureobasidium mustum</name>
    <dbReference type="NCBI Taxonomy" id="2773714"/>
    <lineage>
        <taxon>Eukaryota</taxon>
        <taxon>Fungi</taxon>
        <taxon>Dikarya</taxon>
        <taxon>Ascomycota</taxon>
        <taxon>Pezizomycotina</taxon>
        <taxon>Dothideomycetes</taxon>
        <taxon>Dothideomycetidae</taxon>
        <taxon>Dothideales</taxon>
        <taxon>Saccotheciaceae</taxon>
        <taxon>Aureobasidium</taxon>
    </lineage>
</organism>
<dbReference type="SMART" id="SM00360">
    <property type="entry name" value="RRM"/>
    <property type="match status" value="1"/>
</dbReference>
<dbReference type="InterPro" id="IPR034181">
    <property type="entry name" value="Cwc2_RRM"/>
</dbReference>
<evidence type="ECO:0000256" key="14">
    <source>
        <dbReference type="ARBA" id="ARBA00072313"/>
    </source>
</evidence>
<evidence type="ECO:0000256" key="3">
    <source>
        <dbReference type="ARBA" id="ARBA00017295"/>
    </source>
</evidence>
<evidence type="ECO:0000313" key="20">
    <source>
        <dbReference type="EMBL" id="CAD0099192.1"/>
    </source>
</evidence>
<evidence type="ECO:0000256" key="2">
    <source>
        <dbReference type="ARBA" id="ARBA00008024"/>
    </source>
</evidence>
<dbReference type="OrthoDB" id="10251848at2759"/>
<sequence length="416" mass="45845">MADVDTPPVQEATAADQNPLANFEVTDSSALVLTNQDSSALEPKKKTKKIMVKKKRRPARVQQEGFQSERPAQTGTIFNIWYNKWSGGDREDAYSSKQQAKGRCNVATDSGYTKADSIPGSYFCLFFARGLCPKGQDCEYLHRLPNSRIEKEGGLGDIFPSNVDCFGRDKFSDYRDDMGGVGSFMRVNRTLYVGRVHTSDDIEEVVARHFQEWGQIERVRVLPARGVAFVTYVHLANAEFAKEAMAHQPLDNNETLNVRWATVDPNPQAQKREARKIEEQAADAIRRALPAEYVAEIEGRGEGWEEARKRRKVEGTFGLAGYEASDEVWYASEKARLGAPQEPYLLEAGDLQDEDDEGAPLRIEDMKRQDAPSGILGGSTLSALKGFTAGSGATASKASDKPAGPLVGYGSDDDSD</sequence>
<feature type="region of interest" description="Disordered" evidence="17">
    <location>
        <begin position="349"/>
        <end position="377"/>
    </location>
</feature>
<dbReference type="InterPro" id="IPR000504">
    <property type="entry name" value="RRM_dom"/>
</dbReference>
<feature type="compositionally biased region" description="Basic residues" evidence="17">
    <location>
        <begin position="45"/>
        <end position="59"/>
    </location>
</feature>
<evidence type="ECO:0000256" key="16">
    <source>
        <dbReference type="PROSITE-ProRule" id="PRU00723"/>
    </source>
</evidence>
<keyword evidence="5 16" id="KW-0479">Metal-binding</keyword>